<feature type="transmembrane region" description="Helical" evidence="1">
    <location>
        <begin position="110"/>
        <end position="129"/>
    </location>
</feature>
<feature type="transmembrane region" description="Helical" evidence="1">
    <location>
        <begin position="43"/>
        <end position="66"/>
    </location>
</feature>
<keyword evidence="3" id="KW-1185">Reference proteome</keyword>
<name>A0ABS5RMQ2_9MYCO</name>
<proteinExistence type="predicted"/>
<reference evidence="2 3" key="1">
    <citation type="submission" date="2021-05" db="EMBL/GenBank/DDBJ databases">
        <title>Mycobacterium acidophilum sp. nov., an extremely acid-tolerant member of the genus Mycobacterium.</title>
        <authorList>
            <person name="Xia J."/>
        </authorList>
    </citation>
    <scope>NUCLEOTIDE SEQUENCE [LARGE SCALE GENOMIC DNA]</scope>
    <source>
        <strain evidence="2 3">M1</strain>
    </source>
</reference>
<keyword evidence="1" id="KW-0472">Membrane</keyword>
<keyword evidence="1" id="KW-1133">Transmembrane helix</keyword>
<comment type="caution">
    <text evidence="2">The sequence shown here is derived from an EMBL/GenBank/DDBJ whole genome shotgun (WGS) entry which is preliminary data.</text>
</comment>
<sequence>MESLLIPAVVSAMVWSIDTQPKDALPWDLCPEDWEQFARLGGWWAFGTFIVTWLALVAVMFGRRWVLRQLSTSSASRNASAIDSELRGRLLFLLSILLPALWATNVFVHSVITLQLLSILVGTWIGWGWREVERKGDARLDALIAREKQNAAVADEWKMFGSP</sequence>
<evidence type="ECO:0000313" key="3">
    <source>
        <dbReference type="Proteomes" id="UP001519535"/>
    </source>
</evidence>
<keyword evidence="1" id="KW-0812">Transmembrane</keyword>
<gene>
    <name evidence="2" type="ORF">KIH27_18555</name>
</gene>
<dbReference type="RefSeq" id="WP_214094447.1">
    <property type="nucleotide sequence ID" value="NZ_JAHCLR010000050.1"/>
</dbReference>
<evidence type="ECO:0000313" key="2">
    <source>
        <dbReference type="EMBL" id="MBS9535591.1"/>
    </source>
</evidence>
<evidence type="ECO:0000256" key="1">
    <source>
        <dbReference type="SAM" id="Phobius"/>
    </source>
</evidence>
<accession>A0ABS5RMQ2</accession>
<protein>
    <recommendedName>
        <fullName evidence="4">Transmembrane protein</fullName>
    </recommendedName>
</protein>
<dbReference type="EMBL" id="JAHCLR010000050">
    <property type="protein sequence ID" value="MBS9535591.1"/>
    <property type="molecule type" value="Genomic_DNA"/>
</dbReference>
<organism evidence="2 3">
    <name type="scientific">Mycolicibacter acidiphilus</name>
    <dbReference type="NCBI Taxonomy" id="2835306"/>
    <lineage>
        <taxon>Bacteria</taxon>
        <taxon>Bacillati</taxon>
        <taxon>Actinomycetota</taxon>
        <taxon>Actinomycetes</taxon>
        <taxon>Mycobacteriales</taxon>
        <taxon>Mycobacteriaceae</taxon>
        <taxon>Mycolicibacter</taxon>
    </lineage>
</organism>
<feature type="transmembrane region" description="Helical" evidence="1">
    <location>
        <begin position="86"/>
        <end position="104"/>
    </location>
</feature>
<evidence type="ECO:0008006" key="4">
    <source>
        <dbReference type="Google" id="ProtNLM"/>
    </source>
</evidence>
<dbReference type="Proteomes" id="UP001519535">
    <property type="component" value="Unassembled WGS sequence"/>
</dbReference>